<reference evidence="2 3" key="1">
    <citation type="journal article" date="2011" name="Science">
        <title>The Selaginella genome identifies genetic changes associated with the evolution of vascular plants.</title>
        <authorList>
            <person name="Banks J.A."/>
            <person name="Nishiyama T."/>
            <person name="Hasebe M."/>
            <person name="Bowman J.L."/>
            <person name="Gribskov M."/>
            <person name="dePamphilis C."/>
            <person name="Albert V.A."/>
            <person name="Aono N."/>
            <person name="Aoyama T."/>
            <person name="Ambrose B.A."/>
            <person name="Ashton N.W."/>
            <person name="Axtell M.J."/>
            <person name="Barker E."/>
            <person name="Barker M.S."/>
            <person name="Bennetzen J.L."/>
            <person name="Bonawitz N.D."/>
            <person name="Chapple C."/>
            <person name="Cheng C."/>
            <person name="Correa L.G."/>
            <person name="Dacre M."/>
            <person name="DeBarry J."/>
            <person name="Dreyer I."/>
            <person name="Elias M."/>
            <person name="Engstrom E.M."/>
            <person name="Estelle M."/>
            <person name="Feng L."/>
            <person name="Finet C."/>
            <person name="Floyd S.K."/>
            <person name="Frommer W.B."/>
            <person name="Fujita T."/>
            <person name="Gramzow L."/>
            <person name="Gutensohn M."/>
            <person name="Harholt J."/>
            <person name="Hattori M."/>
            <person name="Heyl A."/>
            <person name="Hirai T."/>
            <person name="Hiwatashi Y."/>
            <person name="Ishikawa M."/>
            <person name="Iwata M."/>
            <person name="Karol K.G."/>
            <person name="Koehler B."/>
            <person name="Kolukisaoglu U."/>
            <person name="Kubo M."/>
            <person name="Kurata T."/>
            <person name="Lalonde S."/>
            <person name="Li K."/>
            <person name="Li Y."/>
            <person name="Litt A."/>
            <person name="Lyons E."/>
            <person name="Manning G."/>
            <person name="Maruyama T."/>
            <person name="Michael T.P."/>
            <person name="Mikami K."/>
            <person name="Miyazaki S."/>
            <person name="Morinaga S."/>
            <person name="Murata T."/>
            <person name="Mueller-Roeber B."/>
            <person name="Nelson D.R."/>
            <person name="Obara M."/>
            <person name="Oguri Y."/>
            <person name="Olmstead R.G."/>
            <person name="Onodera N."/>
            <person name="Petersen B.L."/>
            <person name="Pils B."/>
            <person name="Prigge M."/>
            <person name="Rensing S.A."/>
            <person name="Riano-Pachon D.M."/>
            <person name="Roberts A.W."/>
            <person name="Sato Y."/>
            <person name="Scheller H.V."/>
            <person name="Schulz B."/>
            <person name="Schulz C."/>
            <person name="Shakirov E.V."/>
            <person name="Shibagaki N."/>
            <person name="Shinohara N."/>
            <person name="Shippen D.E."/>
            <person name="Soerensen I."/>
            <person name="Sotooka R."/>
            <person name="Sugimoto N."/>
            <person name="Sugita M."/>
            <person name="Sumikawa N."/>
            <person name="Tanurdzic M."/>
            <person name="Theissen G."/>
            <person name="Ulvskov P."/>
            <person name="Wakazuki S."/>
            <person name="Weng J.K."/>
            <person name="Willats W.W."/>
            <person name="Wipf D."/>
            <person name="Wolf P.G."/>
            <person name="Yang L."/>
            <person name="Zimmer A.D."/>
            <person name="Zhu Q."/>
            <person name="Mitros T."/>
            <person name="Hellsten U."/>
            <person name="Loque D."/>
            <person name="Otillar R."/>
            <person name="Salamov A."/>
            <person name="Schmutz J."/>
            <person name="Shapiro H."/>
            <person name="Lindquist E."/>
            <person name="Lucas S."/>
            <person name="Rokhsar D."/>
            <person name="Grigoriev I.V."/>
        </authorList>
    </citation>
    <scope>NUCLEOTIDE SEQUENCE [LARGE SCALE GENOMIC DNA]</scope>
</reference>
<dbReference type="HOGENOM" id="CLU_181791_0_0_1"/>
<accession>D8QWC3</accession>
<dbReference type="KEGG" id="smo:SELMODRAFT_69520"/>
<evidence type="ECO:0000256" key="1">
    <source>
        <dbReference type="SAM" id="Coils"/>
    </source>
</evidence>
<dbReference type="FunCoup" id="D8QWC3">
    <property type="interactions" value="515"/>
</dbReference>
<proteinExistence type="predicted"/>
<feature type="non-terminal residue" evidence="2">
    <location>
        <position position="86"/>
    </location>
</feature>
<dbReference type="EMBL" id="GL377567">
    <property type="protein sequence ID" value="EFJ36206.1"/>
    <property type="molecule type" value="Genomic_DNA"/>
</dbReference>
<feature type="non-terminal residue" evidence="2">
    <location>
        <position position="1"/>
    </location>
</feature>
<protein>
    <submittedName>
        <fullName evidence="2">Uncharacterized protein</fullName>
    </submittedName>
</protein>
<dbReference type="Proteomes" id="UP000001514">
    <property type="component" value="Unassembled WGS sequence"/>
</dbReference>
<name>D8QWC3_SELML</name>
<keyword evidence="1" id="KW-0175">Coiled coil</keyword>
<dbReference type="AlphaFoldDB" id="D8QWC3"/>
<dbReference type="PANTHER" id="PTHR35500:SF1">
    <property type="entry name" value="OS03G0108700 PROTEIN"/>
    <property type="match status" value="1"/>
</dbReference>
<dbReference type="PANTHER" id="PTHR35500">
    <property type="entry name" value="OS03G0108700 PROTEIN"/>
    <property type="match status" value="1"/>
</dbReference>
<sequence length="86" mass="9570">ASAEMEASIQQIQHKIEQFTQQVSGLLEAGKSFFTEVASAFEESVVQLHQKQVEKWEEEIGMLRAVDAVNEEMSARLSNAQSLISS</sequence>
<keyword evidence="3" id="KW-1185">Reference proteome</keyword>
<organism evidence="3">
    <name type="scientific">Selaginella moellendorffii</name>
    <name type="common">Spikemoss</name>
    <dbReference type="NCBI Taxonomy" id="88036"/>
    <lineage>
        <taxon>Eukaryota</taxon>
        <taxon>Viridiplantae</taxon>
        <taxon>Streptophyta</taxon>
        <taxon>Embryophyta</taxon>
        <taxon>Tracheophyta</taxon>
        <taxon>Lycopodiopsida</taxon>
        <taxon>Selaginellales</taxon>
        <taxon>Selaginellaceae</taxon>
        <taxon>Selaginella</taxon>
    </lineage>
</organism>
<gene>
    <name evidence="2" type="ORF">SELMODRAFT_69520</name>
</gene>
<dbReference type="InParanoid" id="D8QWC3"/>
<dbReference type="Gramene" id="EFJ36206">
    <property type="protein sequence ID" value="EFJ36206"/>
    <property type="gene ID" value="SELMODRAFT_69520"/>
</dbReference>
<evidence type="ECO:0000313" key="2">
    <source>
        <dbReference type="EMBL" id="EFJ36206.1"/>
    </source>
</evidence>
<feature type="coiled-coil region" evidence="1">
    <location>
        <begin position="2"/>
        <end position="66"/>
    </location>
</feature>
<evidence type="ECO:0000313" key="3">
    <source>
        <dbReference type="Proteomes" id="UP000001514"/>
    </source>
</evidence>
<dbReference type="OrthoDB" id="1933196at2759"/>